<evidence type="ECO:0008006" key="2">
    <source>
        <dbReference type="Google" id="ProtNLM"/>
    </source>
</evidence>
<dbReference type="SUPFAM" id="SSF51197">
    <property type="entry name" value="Clavaminate synthase-like"/>
    <property type="match status" value="1"/>
</dbReference>
<dbReference type="PANTHER" id="PTHR20883:SF48">
    <property type="entry name" value="ECTOINE DIOXYGENASE"/>
    <property type="match status" value="1"/>
</dbReference>
<organism evidence="1">
    <name type="scientific">marine metagenome</name>
    <dbReference type="NCBI Taxonomy" id="408172"/>
    <lineage>
        <taxon>unclassified sequences</taxon>
        <taxon>metagenomes</taxon>
        <taxon>ecological metagenomes</taxon>
    </lineage>
</organism>
<reference evidence="1" key="1">
    <citation type="submission" date="2018-05" db="EMBL/GenBank/DDBJ databases">
        <authorList>
            <person name="Lanie J.A."/>
            <person name="Ng W.-L."/>
            <person name="Kazmierczak K.M."/>
            <person name="Andrzejewski T.M."/>
            <person name="Davidsen T.M."/>
            <person name="Wayne K.J."/>
            <person name="Tettelin H."/>
            <person name="Glass J.I."/>
            <person name="Rusch D."/>
            <person name="Podicherti R."/>
            <person name="Tsui H.-C.T."/>
            <person name="Winkler M.E."/>
        </authorList>
    </citation>
    <scope>NUCLEOTIDE SEQUENCE</scope>
</reference>
<accession>A0A381Q772</accession>
<dbReference type="GO" id="GO:0016491">
    <property type="term" value="F:oxidoreductase activity"/>
    <property type="evidence" value="ECO:0007669"/>
    <property type="project" value="UniProtKB-ARBA"/>
</dbReference>
<dbReference type="InterPro" id="IPR008775">
    <property type="entry name" value="Phytyl_CoA_dOase-like"/>
</dbReference>
<dbReference type="GO" id="GO:0046872">
    <property type="term" value="F:metal ion binding"/>
    <property type="evidence" value="ECO:0007669"/>
    <property type="project" value="UniProtKB-ARBA"/>
</dbReference>
<protein>
    <recommendedName>
        <fullName evidence="2">Phytanoyl-CoA dioxygenase family protein</fullName>
    </recommendedName>
</protein>
<dbReference type="Gene3D" id="2.60.120.620">
    <property type="entry name" value="q2cbj1_9rhob like domain"/>
    <property type="match status" value="1"/>
</dbReference>
<proteinExistence type="predicted"/>
<gene>
    <name evidence="1" type="ORF">METZ01_LOCUS27764</name>
</gene>
<sequence length="314" mass="35126">MEFGDFKATETFNPTYQKIKELELEPHIVDLDAYGFTVIPPEKVAPLDFLERIRETVLRIAAERTGSELAIDENGSAGNYQGQPQTDGQFLLYYLLMADPIFEEWVTNPTLTTIATYLMHGQQQLSSLTSFIKWKGGTYGETLGLHSDSPPDRDGRLPPCSDVTNAAYCLTDYTEENGAIAMVPGSHRYCRTPNPGEGVKNAVPVEAKAGSLIAWHGNTWHGAYPKQTDGLRMNVTSYMCHRRLKTQEAYQWRVTQEMLSRNPPEFARLVGADDHMGWDEKGPDFSRLLKYPSPEMKKRIAEAAAAQAKSTKAV</sequence>
<dbReference type="AlphaFoldDB" id="A0A381Q772"/>
<dbReference type="Pfam" id="PF05721">
    <property type="entry name" value="PhyH"/>
    <property type="match status" value="1"/>
</dbReference>
<dbReference type="EMBL" id="UINC01001227">
    <property type="protein sequence ID" value="SUZ74910.1"/>
    <property type="molecule type" value="Genomic_DNA"/>
</dbReference>
<dbReference type="PANTHER" id="PTHR20883">
    <property type="entry name" value="PHYTANOYL-COA DIOXYGENASE DOMAIN CONTAINING 1"/>
    <property type="match status" value="1"/>
</dbReference>
<evidence type="ECO:0000313" key="1">
    <source>
        <dbReference type="EMBL" id="SUZ74910.1"/>
    </source>
</evidence>
<name>A0A381Q772_9ZZZZ</name>